<reference evidence="1" key="1">
    <citation type="submission" date="2020-11" db="EMBL/GenBank/DDBJ databases">
        <authorList>
            <person name="Tran Van P."/>
        </authorList>
    </citation>
    <scope>NUCLEOTIDE SEQUENCE</scope>
</reference>
<sequence length="148" mass="17225">MFLVGQLCTGIRLRIQILLGPDIDPTNYGWARDNTMKSLKPKDFDVAPSEVLNFIKCHSRRGRPDKRRDGNKPKPVVGDRGKAILESIDDNSLVIQSFRQYGAELDAKHDKHERIVKHSRDITIESKRIIFLLHTLDRYFFLFFLFNL</sequence>
<dbReference type="InterPro" id="IPR016068">
    <property type="entry name" value="Translin_N"/>
</dbReference>
<dbReference type="InterPro" id="IPR002848">
    <property type="entry name" value="Translin_fam"/>
</dbReference>
<gene>
    <name evidence="1" type="ORF">TPSB3V08_LOCUS4140</name>
</gene>
<dbReference type="Pfam" id="PF01997">
    <property type="entry name" value="Translin"/>
    <property type="match status" value="1"/>
</dbReference>
<protein>
    <submittedName>
        <fullName evidence="1">Uncharacterized protein</fullName>
    </submittedName>
</protein>
<accession>A0A7R9H2L4</accession>
<dbReference type="GO" id="GO:0043565">
    <property type="term" value="F:sequence-specific DNA binding"/>
    <property type="evidence" value="ECO:0007669"/>
    <property type="project" value="InterPro"/>
</dbReference>
<dbReference type="EMBL" id="OD001940">
    <property type="protein sequence ID" value="CAD7403633.1"/>
    <property type="molecule type" value="Genomic_DNA"/>
</dbReference>
<evidence type="ECO:0000313" key="1">
    <source>
        <dbReference type="EMBL" id="CAD7403633.1"/>
    </source>
</evidence>
<dbReference type="InterPro" id="IPR036081">
    <property type="entry name" value="Translin_sf"/>
</dbReference>
<organism evidence="1">
    <name type="scientific">Timema poppense</name>
    <name type="common">Walking stick</name>
    <dbReference type="NCBI Taxonomy" id="170557"/>
    <lineage>
        <taxon>Eukaryota</taxon>
        <taxon>Metazoa</taxon>
        <taxon>Ecdysozoa</taxon>
        <taxon>Arthropoda</taxon>
        <taxon>Hexapoda</taxon>
        <taxon>Insecta</taxon>
        <taxon>Pterygota</taxon>
        <taxon>Neoptera</taxon>
        <taxon>Polyneoptera</taxon>
        <taxon>Phasmatodea</taxon>
        <taxon>Timematodea</taxon>
        <taxon>Timematoidea</taxon>
        <taxon>Timematidae</taxon>
        <taxon>Timema</taxon>
    </lineage>
</organism>
<dbReference type="Gene3D" id="1.20.58.190">
    <property type="entry name" value="Translin, domain 1"/>
    <property type="match status" value="1"/>
</dbReference>
<dbReference type="SUPFAM" id="SSF74784">
    <property type="entry name" value="Translin"/>
    <property type="match status" value="1"/>
</dbReference>
<name>A0A7R9H2L4_TIMPO</name>
<dbReference type="AlphaFoldDB" id="A0A7R9H2L4"/>
<proteinExistence type="predicted"/>